<dbReference type="PANTHER" id="PTHR42850">
    <property type="entry name" value="METALLOPHOSPHOESTERASE"/>
    <property type="match status" value="1"/>
</dbReference>
<dbReference type="InterPro" id="IPR029052">
    <property type="entry name" value="Metallo-depent_PP-like"/>
</dbReference>
<keyword evidence="3" id="KW-1185">Reference proteome</keyword>
<evidence type="ECO:0000259" key="1">
    <source>
        <dbReference type="Pfam" id="PF00149"/>
    </source>
</evidence>
<dbReference type="EMBL" id="NAFK01000163">
    <property type="protein sequence ID" value="OSJ27809.1"/>
    <property type="molecule type" value="Genomic_DNA"/>
</dbReference>
<dbReference type="Proteomes" id="UP000193884">
    <property type="component" value="Unassembled WGS sequence"/>
</dbReference>
<sequence length="235" mass="25959">MTMRPTFAIGDIHGCFDELRSLLNLCRTHAGDAEHDFILLGDYVDRGPASREVIEYLMRVHSTGRSRFRCLRGNHDSMLSKAAAPSRSDADLMQWWGNGGEATLDAYRVDDPCDLPADHIAWLGSLPVGVHENGRFFVHAGVRPSVSIGDQSEHDMLWIREPFLSSEAWHGALIVHGHTPTMTGAPEVRANRINLDTGACFGRPLTAAAFDDDRVGPSFFLNSDGLRFKVQSIDS</sequence>
<dbReference type="SUPFAM" id="SSF56300">
    <property type="entry name" value="Metallo-dependent phosphatases"/>
    <property type="match status" value="1"/>
</dbReference>
<reference evidence="2 3" key="1">
    <citation type="submission" date="2017-03" db="EMBL/GenBank/DDBJ databases">
        <title>Whole genome sequences of fourteen strains of Bradyrhizobium canariense and one strain of Bradyrhizobium japonicum isolated from Lupinus (Papilionoideae: Genisteae) species in Algeria.</title>
        <authorList>
            <person name="Crovadore J."/>
            <person name="Chekireb D."/>
            <person name="Brachmann A."/>
            <person name="Chablais R."/>
            <person name="Cochard B."/>
            <person name="Lefort F."/>
        </authorList>
    </citation>
    <scope>NUCLEOTIDE SEQUENCE [LARGE SCALE GENOMIC DNA]</scope>
    <source>
        <strain evidence="2 3">UBMAN05</strain>
    </source>
</reference>
<gene>
    <name evidence="2" type="ORF">BST63_18885</name>
</gene>
<dbReference type="Gene3D" id="3.60.21.10">
    <property type="match status" value="1"/>
</dbReference>
<dbReference type="PRINTS" id="PR00114">
    <property type="entry name" value="STPHPHTASE"/>
</dbReference>
<evidence type="ECO:0000313" key="2">
    <source>
        <dbReference type="EMBL" id="OSJ27809.1"/>
    </source>
</evidence>
<organism evidence="2 3">
    <name type="scientific">Bradyrhizobium canariense</name>
    <dbReference type="NCBI Taxonomy" id="255045"/>
    <lineage>
        <taxon>Bacteria</taxon>
        <taxon>Pseudomonadati</taxon>
        <taxon>Pseudomonadota</taxon>
        <taxon>Alphaproteobacteria</taxon>
        <taxon>Hyphomicrobiales</taxon>
        <taxon>Nitrobacteraceae</taxon>
        <taxon>Bradyrhizobium</taxon>
    </lineage>
</organism>
<comment type="caution">
    <text evidence="2">The sequence shown here is derived from an EMBL/GenBank/DDBJ whole genome shotgun (WGS) entry which is preliminary data.</text>
</comment>
<name>A0ABX3X3H4_9BRAD</name>
<dbReference type="Pfam" id="PF00149">
    <property type="entry name" value="Metallophos"/>
    <property type="match status" value="1"/>
</dbReference>
<feature type="domain" description="Calcineurin-like phosphoesterase" evidence="1">
    <location>
        <begin position="7"/>
        <end position="182"/>
    </location>
</feature>
<protein>
    <submittedName>
        <fullName evidence="2">Metallophosphoesterase</fullName>
    </submittedName>
</protein>
<dbReference type="PANTHER" id="PTHR42850:SF4">
    <property type="entry name" value="ZINC-DEPENDENT ENDOPOLYPHOSPHATASE"/>
    <property type="match status" value="1"/>
</dbReference>
<evidence type="ECO:0000313" key="3">
    <source>
        <dbReference type="Proteomes" id="UP000193884"/>
    </source>
</evidence>
<dbReference type="InterPro" id="IPR006186">
    <property type="entry name" value="Ser/Thr-sp_prot-phosphatase"/>
</dbReference>
<accession>A0ABX3X3H4</accession>
<dbReference type="InterPro" id="IPR050126">
    <property type="entry name" value="Ap4A_hydrolase"/>
</dbReference>
<dbReference type="CDD" id="cd00144">
    <property type="entry name" value="MPP_PPP_family"/>
    <property type="match status" value="1"/>
</dbReference>
<dbReference type="InterPro" id="IPR004843">
    <property type="entry name" value="Calcineurin-like_PHP"/>
</dbReference>
<proteinExistence type="predicted"/>